<evidence type="ECO:0000256" key="9">
    <source>
        <dbReference type="ARBA" id="ARBA00023136"/>
    </source>
</evidence>
<dbReference type="InterPro" id="IPR028987">
    <property type="entry name" value="ATP_synth_B-like_membr_sf"/>
</dbReference>
<accession>A0A9D2BWS4</accession>
<evidence type="ECO:0000256" key="6">
    <source>
        <dbReference type="ARBA" id="ARBA00022781"/>
    </source>
</evidence>
<reference evidence="16" key="2">
    <citation type="submission" date="2021-04" db="EMBL/GenBank/DDBJ databases">
        <authorList>
            <person name="Gilroy R."/>
        </authorList>
    </citation>
    <scope>NUCLEOTIDE SEQUENCE</scope>
    <source>
        <strain evidence="16">ChiBcec16_6824</strain>
    </source>
</reference>
<dbReference type="GO" id="GO:0005886">
    <property type="term" value="C:plasma membrane"/>
    <property type="evidence" value="ECO:0007669"/>
    <property type="project" value="UniProtKB-SubCell"/>
</dbReference>
<dbReference type="GO" id="GO:0046961">
    <property type="term" value="F:proton-transporting ATPase activity, rotational mechanism"/>
    <property type="evidence" value="ECO:0007669"/>
    <property type="project" value="TreeGrafter"/>
</dbReference>
<keyword evidence="15" id="KW-0175">Coiled coil</keyword>
<dbReference type="HAMAP" id="MF_01398">
    <property type="entry name" value="ATP_synth_b_bprime"/>
    <property type="match status" value="1"/>
</dbReference>
<keyword evidence="10 13" id="KW-0066">ATP synthesis</keyword>
<comment type="function">
    <text evidence="13">Component of the F(0) channel, it forms part of the peripheral stalk, linking F(1) to F(0).</text>
</comment>
<dbReference type="GO" id="GO:0045259">
    <property type="term" value="C:proton-transporting ATP synthase complex"/>
    <property type="evidence" value="ECO:0007669"/>
    <property type="project" value="UniProtKB-KW"/>
</dbReference>
<proteinExistence type="inferred from homology"/>
<feature type="transmembrane region" description="Helical" evidence="13">
    <location>
        <begin position="6"/>
        <end position="23"/>
    </location>
</feature>
<evidence type="ECO:0000313" key="17">
    <source>
        <dbReference type="Proteomes" id="UP000823868"/>
    </source>
</evidence>
<dbReference type="InterPro" id="IPR002146">
    <property type="entry name" value="ATP_synth_b/b'su_bac/chlpt"/>
</dbReference>
<evidence type="ECO:0000256" key="7">
    <source>
        <dbReference type="ARBA" id="ARBA00022989"/>
    </source>
</evidence>
<keyword evidence="5 13" id="KW-0812">Transmembrane</keyword>
<evidence type="ECO:0000256" key="11">
    <source>
        <dbReference type="ARBA" id="ARBA00025198"/>
    </source>
</evidence>
<name>A0A9D2BWS4_9FIRM</name>
<evidence type="ECO:0000256" key="4">
    <source>
        <dbReference type="ARBA" id="ARBA00022547"/>
    </source>
</evidence>
<comment type="caution">
    <text evidence="16">The sequence shown here is derived from an EMBL/GenBank/DDBJ whole genome shotgun (WGS) entry which is preliminary data.</text>
</comment>
<evidence type="ECO:0000256" key="14">
    <source>
        <dbReference type="RuleBase" id="RU003848"/>
    </source>
</evidence>
<dbReference type="SUPFAM" id="SSF81573">
    <property type="entry name" value="F1F0 ATP synthase subunit B, membrane domain"/>
    <property type="match status" value="1"/>
</dbReference>
<gene>
    <name evidence="13 16" type="primary">atpF</name>
    <name evidence="16" type="ORF">H9841_00525</name>
</gene>
<evidence type="ECO:0000256" key="3">
    <source>
        <dbReference type="ARBA" id="ARBA00022475"/>
    </source>
</evidence>
<dbReference type="EMBL" id="DXDX01000009">
    <property type="protein sequence ID" value="HIY20371.1"/>
    <property type="molecule type" value="Genomic_DNA"/>
</dbReference>
<evidence type="ECO:0000256" key="5">
    <source>
        <dbReference type="ARBA" id="ARBA00022692"/>
    </source>
</evidence>
<comment type="similarity">
    <text evidence="1 13 14">Belongs to the ATPase B chain family.</text>
</comment>
<sequence>MLEFHLSNILFTIVNLLVLYAFLRKFLFGRVNAVLAQRAALVEEAITSAQTQNREAEELKTQYEEKLTDARQEAAKIVADAQTRAQRAYEGKLAEAEDDAKRLRSEAEAQIASEREVMLRGARNEVASLALLAAAKVAEKAMDRADDKALVNAFLSEVGEGA</sequence>
<evidence type="ECO:0000256" key="12">
    <source>
        <dbReference type="ARBA" id="ARBA00037847"/>
    </source>
</evidence>
<dbReference type="InterPro" id="IPR005864">
    <property type="entry name" value="ATP_synth_F0_bsu_bac"/>
</dbReference>
<evidence type="ECO:0000256" key="10">
    <source>
        <dbReference type="ARBA" id="ARBA00023310"/>
    </source>
</evidence>
<keyword evidence="4 13" id="KW-0138">CF(0)</keyword>
<protein>
    <recommendedName>
        <fullName evidence="13">ATP synthase subunit b</fullName>
    </recommendedName>
    <alternativeName>
        <fullName evidence="13">ATP synthase F(0) sector subunit b</fullName>
    </alternativeName>
    <alternativeName>
        <fullName evidence="13">ATPase subunit I</fullName>
    </alternativeName>
    <alternativeName>
        <fullName evidence="13">F-type ATPase subunit b</fullName>
        <shortName evidence="13">F-ATPase subunit b</shortName>
    </alternativeName>
</protein>
<evidence type="ECO:0000256" key="8">
    <source>
        <dbReference type="ARBA" id="ARBA00023065"/>
    </source>
</evidence>
<keyword evidence="6 13" id="KW-0375">Hydrogen ion transport</keyword>
<evidence type="ECO:0000256" key="2">
    <source>
        <dbReference type="ARBA" id="ARBA00022448"/>
    </source>
</evidence>
<comment type="subcellular location">
    <subcellularLocation>
        <location evidence="13">Cell membrane</location>
        <topology evidence="13">Single-pass membrane protein</topology>
    </subcellularLocation>
    <subcellularLocation>
        <location evidence="12">Endomembrane system</location>
        <topology evidence="12">Single-pass membrane protein</topology>
    </subcellularLocation>
</comment>
<comment type="subunit">
    <text evidence="13">F-type ATPases have 2 components, F(1) - the catalytic core - and F(0) - the membrane proton channel. F(1) has five subunits: alpha(3), beta(3), gamma(1), delta(1), epsilon(1). F(0) has three main subunits: a(1), b(2) and c(10-14). The alpha and beta chains form an alternating ring which encloses part of the gamma chain. F(1) is attached to F(0) by a central stalk formed by the gamma and epsilon chains, while a peripheral stalk is formed by the delta and b chains.</text>
</comment>
<evidence type="ECO:0000256" key="15">
    <source>
        <dbReference type="SAM" id="Coils"/>
    </source>
</evidence>
<dbReference type="AlphaFoldDB" id="A0A9D2BWS4"/>
<evidence type="ECO:0000313" key="16">
    <source>
        <dbReference type="EMBL" id="HIY20371.1"/>
    </source>
</evidence>
<feature type="coiled-coil region" evidence="15">
    <location>
        <begin position="39"/>
        <end position="113"/>
    </location>
</feature>
<dbReference type="GO" id="GO:0012505">
    <property type="term" value="C:endomembrane system"/>
    <property type="evidence" value="ECO:0007669"/>
    <property type="project" value="UniProtKB-SubCell"/>
</dbReference>
<dbReference type="Pfam" id="PF00430">
    <property type="entry name" value="ATP-synt_B"/>
    <property type="match status" value="1"/>
</dbReference>
<dbReference type="PANTHER" id="PTHR33445:SF1">
    <property type="entry name" value="ATP SYNTHASE SUBUNIT B"/>
    <property type="match status" value="1"/>
</dbReference>
<dbReference type="Proteomes" id="UP000823868">
    <property type="component" value="Unassembled WGS sequence"/>
</dbReference>
<evidence type="ECO:0000256" key="1">
    <source>
        <dbReference type="ARBA" id="ARBA00005513"/>
    </source>
</evidence>
<dbReference type="InterPro" id="IPR050059">
    <property type="entry name" value="ATP_synthase_B_chain"/>
</dbReference>
<reference evidence="16" key="1">
    <citation type="journal article" date="2021" name="PeerJ">
        <title>Extensive microbial diversity within the chicken gut microbiome revealed by metagenomics and culture.</title>
        <authorList>
            <person name="Gilroy R."/>
            <person name="Ravi A."/>
            <person name="Getino M."/>
            <person name="Pursley I."/>
            <person name="Horton D.L."/>
            <person name="Alikhan N.F."/>
            <person name="Baker D."/>
            <person name="Gharbi K."/>
            <person name="Hall N."/>
            <person name="Watson M."/>
            <person name="Adriaenssens E.M."/>
            <person name="Foster-Nyarko E."/>
            <person name="Jarju S."/>
            <person name="Secka A."/>
            <person name="Antonio M."/>
            <person name="Oren A."/>
            <person name="Chaudhuri R.R."/>
            <person name="La Ragione R."/>
            <person name="Hildebrand F."/>
            <person name="Pallen M.J."/>
        </authorList>
    </citation>
    <scope>NUCLEOTIDE SEQUENCE</scope>
    <source>
        <strain evidence="16">ChiBcec16_6824</strain>
    </source>
</reference>
<comment type="function">
    <text evidence="11 13">F(1)F(0) ATP synthase produces ATP from ADP in the presence of a proton or sodium gradient. F-type ATPases consist of two structural domains, F(1) containing the extramembraneous catalytic core and F(0) containing the membrane proton channel, linked together by a central stalk and a peripheral stalk. During catalysis, ATP synthesis in the catalytic domain of F(1) is coupled via a rotary mechanism of the central stalk subunits to proton translocation.</text>
</comment>
<keyword evidence="3 13" id="KW-1003">Cell membrane</keyword>
<keyword evidence="2 13" id="KW-0813">Transport</keyword>
<keyword evidence="7 13" id="KW-1133">Transmembrane helix</keyword>
<evidence type="ECO:0000256" key="13">
    <source>
        <dbReference type="HAMAP-Rule" id="MF_01398"/>
    </source>
</evidence>
<keyword evidence="9 13" id="KW-0472">Membrane</keyword>
<organism evidence="16 17">
    <name type="scientific">Candidatus Flavonifractor merdigallinarum</name>
    <dbReference type="NCBI Taxonomy" id="2838589"/>
    <lineage>
        <taxon>Bacteria</taxon>
        <taxon>Bacillati</taxon>
        <taxon>Bacillota</taxon>
        <taxon>Clostridia</taxon>
        <taxon>Eubacteriales</taxon>
        <taxon>Oscillospiraceae</taxon>
        <taxon>Flavonifractor</taxon>
    </lineage>
</organism>
<dbReference type="NCBIfam" id="TIGR01144">
    <property type="entry name" value="ATP_synt_b"/>
    <property type="match status" value="1"/>
</dbReference>
<dbReference type="PANTHER" id="PTHR33445">
    <property type="entry name" value="ATP SYNTHASE SUBUNIT B', CHLOROPLASTIC"/>
    <property type="match status" value="1"/>
</dbReference>
<dbReference type="GO" id="GO:0046933">
    <property type="term" value="F:proton-transporting ATP synthase activity, rotational mechanism"/>
    <property type="evidence" value="ECO:0007669"/>
    <property type="project" value="UniProtKB-UniRule"/>
</dbReference>
<keyword evidence="8 13" id="KW-0406">Ion transport</keyword>
<dbReference type="CDD" id="cd06503">
    <property type="entry name" value="ATP-synt_Fo_b"/>
    <property type="match status" value="1"/>
</dbReference>